<feature type="transmembrane region" description="Helical" evidence="1">
    <location>
        <begin position="80"/>
        <end position="103"/>
    </location>
</feature>
<reference evidence="2" key="1">
    <citation type="journal article" date="2021" name="Nat. Commun.">
        <title>Genetic determinants of endophytism in the Arabidopsis root mycobiome.</title>
        <authorList>
            <person name="Mesny F."/>
            <person name="Miyauchi S."/>
            <person name="Thiergart T."/>
            <person name="Pickel B."/>
            <person name="Atanasova L."/>
            <person name="Karlsson M."/>
            <person name="Huettel B."/>
            <person name="Barry K.W."/>
            <person name="Haridas S."/>
            <person name="Chen C."/>
            <person name="Bauer D."/>
            <person name="Andreopoulos W."/>
            <person name="Pangilinan J."/>
            <person name="LaButti K."/>
            <person name="Riley R."/>
            <person name="Lipzen A."/>
            <person name="Clum A."/>
            <person name="Drula E."/>
            <person name="Henrissat B."/>
            <person name="Kohler A."/>
            <person name="Grigoriev I.V."/>
            <person name="Martin F.M."/>
            <person name="Hacquard S."/>
        </authorList>
    </citation>
    <scope>NUCLEOTIDE SEQUENCE</scope>
    <source>
        <strain evidence="2">MPI-CAGE-AT-0016</strain>
    </source>
</reference>
<dbReference type="EMBL" id="JAGPXD010000004">
    <property type="protein sequence ID" value="KAH7358685.1"/>
    <property type="molecule type" value="Genomic_DNA"/>
</dbReference>
<name>A0A8K0X2Q6_9PEZI</name>
<feature type="transmembrane region" description="Helical" evidence="1">
    <location>
        <begin position="115"/>
        <end position="140"/>
    </location>
</feature>
<accession>A0A8K0X2Q6</accession>
<keyword evidence="1" id="KW-0472">Membrane</keyword>
<sequence length="173" mass="19335">MMIPSVLERFLEPVWKFRAHVLELVLIIIAIILTGVFMNLAPFFGRGDIMVIAMGVKSILFIVYQILTERSARFRKWASLKANVILNSMEIPFWLVVIILKFSSISTFCSGTSCGISVVIGLMAIVIFVVVLHVAIISWIDWLHYRKNGVARGTPAAGTPNYAEAYYANSVPK</sequence>
<keyword evidence="1" id="KW-0812">Transmembrane</keyword>
<protein>
    <submittedName>
        <fullName evidence="2">Uncharacterized protein</fullName>
    </submittedName>
</protein>
<evidence type="ECO:0000313" key="3">
    <source>
        <dbReference type="Proteomes" id="UP000813385"/>
    </source>
</evidence>
<evidence type="ECO:0000313" key="2">
    <source>
        <dbReference type="EMBL" id="KAH7358685.1"/>
    </source>
</evidence>
<comment type="caution">
    <text evidence="2">The sequence shown here is derived from an EMBL/GenBank/DDBJ whole genome shotgun (WGS) entry which is preliminary data.</text>
</comment>
<dbReference type="AlphaFoldDB" id="A0A8K0X2Q6"/>
<gene>
    <name evidence="2" type="ORF">B0T11DRAFT_319708</name>
</gene>
<evidence type="ECO:0000256" key="1">
    <source>
        <dbReference type="SAM" id="Phobius"/>
    </source>
</evidence>
<organism evidence="2 3">
    <name type="scientific">Plectosphaerella cucumerina</name>
    <dbReference type="NCBI Taxonomy" id="40658"/>
    <lineage>
        <taxon>Eukaryota</taxon>
        <taxon>Fungi</taxon>
        <taxon>Dikarya</taxon>
        <taxon>Ascomycota</taxon>
        <taxon>Pezizomycotina</taxon>
        <taxon>Sordariomycetes</taxon>
        <taxon>Hypocreomycetidae</taxon>
        <taxon>Glomerellales</taxon>
        <taxon>Plectosphaerellaceae</taxon>
        <taxon>Plectosphaerella</taxon>
    </lineage>
</organism>
<keyword evidence="1" id="KW-1133">Transmembrane helix</keyword>
<feature type="transmembrane region" description="Helical" evidence="1">
    <location>
        <begin position="49"/>
        <end position="68"/>
    </location>
</feature>
<keyword evidence="3" id="KW-1185">Reference proteome</keyword>
<proteinExistence type="predicted"/>
<dbReference type="OrthoDB" id="3436860at2759"/>
<feature type="transmembrane region" description="Helical" evidence="1">
    <location>
        <begin position="21"/>
        <end position="43"/>
    </location>
</feature>
<dbReference type="Proteomes" id="UP000813385">
    <property type="component" value="Unassembled WGS sequence"/>
</dbReference>